<proteinExistence type="predicted"/>
<comment type="caution">
    <text evidence="3">The sequence shown here is derived from an EMBL/GenBank/DDBJ whole genome shotgun (WGS) entry which is preliminary data.</text>
</comment>
<sequence length="368" mass="39836">MYFKTVKKIAITAGLLALINAAAVDFSNNGVDRRAFNVNTFAPAIHNFALTKRQATECPIIINEFTVNDADPSGFGYITFDPNNIIPIPPTSDGFTISFNIDSSTDIKFIISNSATSQSEVALVGEINVTNNNPWYIGGETLSPPVVAAAMAVLAVDPIVKVTISMDANGRVTLSRNGVEQSYTLPDEYNAQEFNSANGYSLFLGTLEGTTILQNVSVEVAGGVCPEESSSEETTPEETTPEETTPEETTPEETTPEETTPGETTPEETTPEETTPEETTPEETTPEETTPEETTPEETTPEETTPEETTPEETTPEETTPEETTPEETTPEETTPEETTPEETTPEETTPEETTPEETTPEETTPEE</sequence>
<evidence type="ECO:0000313" key="3">
    <source>
        <dbReference type="EMBL" id="OMJ26435.1"/>
    </source>
</evidence>
<reference evidence="4" key="1">
    <citation type="submission" date="2017-01" db="EMBL/GenBank/DDBJ databases">
        <authorList>
            <person name="Wang Y."/>
            <person name="White M."/>
            <person name="Kvist S."/>
            <person name="Moncalvo J.-M."/>
        </authorList>
    </citation>
    <scope>NUCLEOTIDE SEQUENCE [LARGE SCALE GENOMIC DNA]</scope>
    <source>
        <strain evidence="4">ID-206-W2</strain>
    </source>
</reference>
<feature type="non-terminal residue" evidence="3">
    <location>
        <position position="368"/>
    </location>
</feature>
<dbReference type="InterPro" id="IPR052671">
    <property type="entry name" value="Acrosomal_SP-10-like"/>
</dbReference>
<dbReference type="OrthoDB" id="10435669at2759"/>
<accession>A0A1R1YI08</accession>
<dbReference type="EMBL" id="LSSM01001468">
    <property type="protein sequence ID" value="OMJ26435.1"/>
    <property type="molecule type" value="Genomic_DNA"/>
</dbReference>
<evidence type="ECO:0000256" key="2">
    <source>
        <dbReference type="SAM" id="SignalP"/>
    </source>
</evidence>
<keyword evidence="4" id="KW-1185">Reference proteome</keyword>
<dbReference type="PANTHER" id="PTHR17571:SF34">
    <property type="entry name" value="ACROSOMAL PROTEIN SP-10"/>
    <property type="match status" value="1"/>
</dbReference>
<feature type="chain" id="PRO_5010330750" evidence="2">
    <location>
        <begin position="22"/>
        <end position="368"/>
    </location>
</feature>
<organism evidence="3 4">
    <name type="scientific">Smittium culicis</name>
    <dbReference type="NCBI Taxonomy" id="133412"/>
    <lineage>
        <taxon>Eukaryota</taxon>
        <taxon>Fungi</taxon>
        <taxon>Fungi incertae sedis</taxon>
        <taxon>Zoopagomycota</taxon>
        <taxon>Kickxellomycotina</taxon>
        <taxon>Harpellomycetes</taxon>
        <taxon>Harpellales</taxon>
        <taxon>Legeriomycetaceae</taxon>
        <taxon>Smittium</taxon>
    </lineage>
</organism>
<dbReference type="AlphaFoldDB" id="A0A1R1YI08"/>
<feature type="signal peptide" evidence="2">
    <location>
        <begin position="1"/>
        <end position="21"/>
    </location>
</feature>
<name>A0A1R1YI08_9FUNG</name>
<feature type="region of interest" description="Disordered" evidence="1">
    <location>
        <begin position="224"/>
        <end position="368"/>
    </location>
</feature>
<dbReference type="Proteomes" id="UP000187429">
    <property type="component" value="Unassembled WGS sequence"/>
</dbReference>
<evidence type="ECO:0000256" key="1">
    <source>
        <dbReference type="SAM" id="MobiDB-lite"/>
    </source>
</evidence>
<gene>
    <name evidence="3" type="ORF">AYI69_g3989</name>
</gene>
<feature type="compositionally biased region" description="Acidic residues" evidence="1">
    <location>
        <begin position="229"/>
        <end position="256"/>
    </location>
</feature>
<protein>
    <submittedName>
        <fullName evidence="3">Proteoglycan 4</fullName>
    </submittedName>
</protein>
<evidence type="ECO:0000313" key="4">
    <source>
        <dbReference type="Proteomes" id="UP000187429"/>
    </source>
</evidence>
<dbReference type="PANTHER" id="PTHR17571">
    <property type="entry name" value="URINARY PROTEIN RUP /ACROSOMAL PROTEIN SP-10"/>
    <property type="match status" value="1"/>
</dbReference>
<feature type="compositionally biased region" description="Acidic residues" evidence="1">
    <location>
        <begin position="265"/>
        <end position="368"/>
    </location>
</feature>
<keyword evidence="2" id="KW-0732">Signal</keyword>